<evidence type="ECO:0000256" key="8">
    <source>
        <dbReference type="HAMAP-Rule" id="MF_03218"/>
    </source>
</evidence>
<feature type="binding site" evidence="8">
    <location>
        <position position="337"/>
    </location>
    <ligand>
        <name>Zn(2+)</name>
        <dbReference type="ChEBI" id="CHEBI:29105"/>
    </ligand>
</feature>
<feature type="binding site" evidence="8">
    <location>
        <position position="309"/>
    </location>
    <ligand>
        <name>Zn(2+)</name>
        <dbReference type="ChEBI" id="CHEBI:29105"/>
    </ligand>
</feature>
<evidence type="ECO:0000256" key="7">
    <source>
        <dbReference type="ARBA" id="ARBA00062453"/>
    </source>
</evidence>
<evidence type="ECO:0000256" key="2">
    <source>
        <dbReference type="ARBA" id="ARBA00022679"/>
    </source>
</evidence>
<evidence type="ECO:0000256" key="3">
    <source>
        <dbReference type="ARBA" id="ARBA00022694"/>
    </source>
</evidence>
<accession>A0A1Y2GU23</accession>
<dbReference type="GO" id="GO:0008479">
    <property type="term" value="F:tRNA-guanosine(34) queuine transglycosylase activity"/>
    <property type="evidence" value="ECO:0007669"/>
    <property type="project" value="UniProtKB-UniRule"/>
</dbReference>
<feature type="binding site" evidence="8">
    <location>
        <position position="149"/>
    </location>
    <ligand>
        <name>substrate</name>
    </ligand>
</feature>
<dbReference type="NCBIfam" id="TIGR00430">
    <property type="entry name" value="Q_tRNA_tgt"/>
    <property type="match status" value="1"/>
</dbReference>
<feature type="domain" description="tRNA-guanine(15) transglycosylase-like" evidence="9">
    <location>
        <begin position="16"/>
        <end position="368"/>
    </location>
</feature>
<dbReference type="PANTHER" id="PTHR43530">
    <property type="entry name" value="QUEUINE TRNA-RIBOSYLTRANSFERASE CATALYTIC SUBUNIT 1"/>
    <property type="match status" value="1"/>
</dbReference>
<dbReference type="PANTHER" id="PTHR43530:SF1">
    <property type="entry name" value="QUEUINE TRNA-RIBOSYLTRANSFERASE CATALYTIC SUBUNIT 1"/>
    <property type="match status" value="1"/>
</dbReference>
<comment type="subunit">
    <text evidence="8">Heterodimer of a catalytic subunit and an accessory subunit.</text>
</comment>
<dbReference type="FunCoup" id="A0A1Y2GU23">
    <property type="interactions" value="221"/>
</dbReference>
<feature type="region of interest" description="RNA binding" evidence="8">
    <location>
        <begin position="250"/>
        <end position="256"/>
    </location>
</feature>
<feature type="binding site" evidence="8">
    <location>
        <begin position="95"/>
        <end position="99"/>
    </location>
    <ligand>
        <name>substrate</name>
    </ligand>
</feature>
<feature type="binding site" evidence="8">
    <location>
        <position position="192"/>
    </location>
    <ligand>
        <name>substrate</name>
    </ligand>
</feature>
<dbReference type="InterPro" id="IPR002616">
    <property type="entry name" value="tRNA_ribo_trans-like"/>
</dbReference>
<feature type="active site" description="Nucleophile" evidence="8">
    <location>
        <position position="269"/>
    </location>
</feature>
<dbReference type="GO" id="GO:0002099">
    <property type="term" value="P:tRNA wobble guanine modification"/>
    <property type="evidence" value="ECO:0007669"/>
    <property type="project" value="EnsemblFungi"/>
</dbReference>
<dbReference type="FunFam" id="3.20.20.105:FF:000001">
    <property type="entry name" value="Queuine tRNA-ribosyltransferase"/>
    <property type="match status" value="1"/>
</dbReference>
<dbReference type="STRING" id="64571.A0A1Y2GU23"/>
<dbReference type="InterPro" id="IPR004803">
    <property type="entry name" value="TGT"/>
</dbReference>
<dbReference type="GO" id="GO:0046872">
    <property type="term" value="F:metal ion binding"/>
    <property type="evidence" value="ECO:0007669"/>
    <property type="project" value="UniProtKB-KW"/>
</dbReference>
<comment type="similarity">
    <text evidence="8">Belongs to the queuine tRNA-ribosyltransferase family.</text>
</comment>
<comment type="subunit">
    <text evidence="7">Heterodimer of a catalytic subunit QTRT1 and an accessory subunit QTRT2.</text>
</comment>
<keyword evidence="3 8" id="KW-0819">tRNA processing</keyword>
<gene>
    <name evidence="10" type="ORF">BCR41DRAFT_420319</name>
</gene>
<comment type="caution">
    <text evidence="10">The sequence shown here is derived from an EMBL/GenBank/DDBJ whole genome shotgun (WGS) entry which is preliminary data.</text>
</comment>
<dbReference type="Gene3D" id="3.20.20.105">
    <property type="entry name" value="Queuine tRNA-ribosyltransferase-like"/>
    <property type="match status" value="1"/>
</dbReference>
<dbReference type="NCBIfam" id="TIGR00449">
    <property type="entry name" value="tgt_general"/>
    <property type="match status" value="1"/>
</dbReference>
<dbReference type="GO" id="GO:0005829">
    <property type="term" value="C:cytosol"/>
    <property type="evidence" value="ECO:0007669"/>
    <property type="project" value="TreeGrafter"/>
</dbReference>
<dbReference type="RefSeq" id="XP_021883571.1">
    <property type="nucleotide sequence ID" value="XM_022029882.1"/>
</dbReference>
<feature type="binding site" evidence="8">
    <location>
        <position position="312"/>
    </location>
    <ligand>
        <name>Zn(2+)</name>
        <dbReference type="ChEBI" id="CHEBI:29105"/>
    </ligand>
</feature>
<protein>
    <recommendedName>
        <fullName evidence="8">Queuine tRNA-ribosyltransferase catalytic subunit 1</fullName>
        <ecNumber evidence="8">2.4.2.64</ecNumber>
    </recommendedName>
    <alternativeName>
        <fullName evidence="8">Guanine insertion enzyme</fullName>
    </alternativeName>
    <alternativeName>
        <fullName evidence="8">tRNA-guanine transglycosylase</fullName>
    </alternativeName>
</protein>
<dbReference type="OrthoDB" id="10249838at2759"/>
<evidence type="ECO:0000256" key="1">
    <source>
        <dbReference type="ARBA" id="ARBA00022676"/>
    </source>
</evidence>
<dbReference type="SUPFAM" id="SSF51713">
    <property type="entry name" value="tRNA-guanine transglycosylase"/>
    <property type="match status" value="1"/>
</dbReference>
<comment type="cofactor">
    <cofactor evidence="8">
        <name>Zn(2+)</name>
        <dbReference type="ChEBI" id="CHEBI:29105"/>
    </cofactor>
</comment>
<feature type="active site" description="Proton acceptor" evidence="8">
    <location>
        <position position="95"/>
    </location>
</feature>
<comment type="function">
    <text evidence="8">Catalytic subunit of the queuine tRNA-ribosyltransferase (TGT) that catalyzes the base-exchange of a guanine (G) residue with queuine (Q) at position 34 (anticodon wobble position) in tRNAs with GU(N) anticodons (tRNA-Asp, -Asn, -His and -Tyr), resulting in the hypermodified nucleoside queuosine (7-(((4,5-cis-dihydroxy-2-cyclopenten-1-yl)amino)methyl)-7-deazaguanosine). Catalysis occurs through a double-displacement mechanism. The nucleophile active site attacks the C1' of nucleotide 34 to detach the guanine base from the RNA, forming a covalent enzyme-RNA intermediate. The proton acceptor active site deprotonates the incoming queuine, allowing a nucleophilic attack on the C1' of the ribose to form the product.</text>
</comment>
<evidence type="ECO:0000256" key="4">
    <source>
        <dbReference type="ARBA" id="ARBA00022723"/>
    </source>
</evidence>
<evidence type="ECO:0000313" key="10">
    <source>
        <dbReference type="EMBL" id="ORZ23757.1"/>
    </source>
</evidence>
<feature type="binding site" evidence="8">
    <location>
        <position position="219"/>
    </location>
    <ligand>
        <name>substrate</name>
    </ligand>
</feature>
<reference evidence="10 11" key="1">
    <citation type="submission" date="2016-07" db="EMBL/GenBank/DDBJ databases">
        <title>Pervasive Adenine N6-methylation of Active Genes in Fungi.</title>
        <authorList>
            <consortium name="DOE Joint Genome Institute"/>
            <person name="Mondo S.J."/>
            <person name="Dannebaum R.O."/>
            <person name="Kuo R.C."/>
            <person name="Labutti K."/>
            <person name="Haridas S."/>
            <person name="Kuo A."/>
            <person name="Salamov A."/>
            <person name="Ahrendt S.R."/>
            <person name="Lipzen A."/>
            <person name="Sullivan W."/>
            <person name="Andreopoulos W.B."/>
            <person name="Clum A."/>
            <person name="Lindquist E."/>
            <person name="Daum C."/>
            <person name="Ramamoorthy G.K."/>
            <person name="Gryganskyi A."/>
            <person name="Culley D."/>
            <person name="Magnuson J.K."/>
            <person name="James T.Y."/>
            <person name="O'Malley M.A."/>
            <person name="Stajich J.E."/>
            <person name="Spatafora J.W."/>
            <person name="Visel A."/>
            <person name="Grigoriev I.V."/>
        </authorList>
    </citation>
    <scope>NUCLEOTIDE SEQUENCE [LARGE SCALE GENOMIC DNA]</scope>
    <source>
        <strain evidence="10 11">NRRL 3116</strain>
    </source>
</reference>
<feature type="binding site" evidence="8">
    <location>
        <position position="307"/>
    </location>
    <ligand>
        <name>Zn(2+)</name>
        <dbReference type="ChEBI" id="CHEBI:29105"/>
    </ligand>
</feature>
<name>A0A1Y2GU23_9FUNG</name>
<comment type="catalytic activity">
    <reaction evidence="6 8">
        <text>guanosine(34) in tRNA + queuine = queuosine(34) in tRNA + guanine</text>
        <dbReference type="Rhea" id="RHEA:16633"/>
        <dbReference type="Rhea" id="RHEA-COMP:10341"/>
        <dbReference type="Rhea" id="RHEA-COMP:18571"/>
        <dbReference type="ChEBI" id="CHEBI:16235"/>
        <dbReference type="ChEBI" id="CHEBI:17433"/>
        <dbReference type="ChEBI" id="CHEBI:74269"/>
        <dbReference type="ChEBI" id="CHEBI:194431"/>
        <dbReference type="EC" id="2.4.2.64"/>
    </reaction>
</comment>
<dbReference type="HAMAP" id="MF_00168">
    <property type="entry name" value="Q_tRNA_Tgt"/>
    <property type="match status" value="1"/>
</dbReference>
<comment type="subcellular location">
    <subcellularLocation>
        <location evidence="8">Cytoplasm</location>
    </subcellularLocation>
</comment>
<evidence type="ECO:0000256" key="5">
    <source>
        <dbReference type="ARBA" id="ARBA00022833"/>
    </source>
</evidence>
<dbReference type="AlphaFoldDB" id="A0A1Y2GU23"/>
<proteinExistence type="inferred from homology"/>
<keyword evidence="11" id="KW-1185">Reference proteome</keyword>
<keyword evidence="5 8" id="KW-0862">Zinc</keyword>
<dbReference type="InterPro" id="IPR036511">
    <property type="entry name" value="TGT-like_sf"/>
</dbReference>
<keyword evidence="4 8" id="KW-0479">Metal-binding</keyword>
<dbReference type="Proteomes" id="UP000193648">
    <property type="component" value="Unassembled WGS sequence"/>
</dbReference>
<feature type="region of interest" description="RNA binding; important for wobble base 34 recognition" evidence="8">
    <location>
        <begin position="274"/>
        <end position="278"/>
    </location>
</feature>
<dbReference type="EMBL" id="MCFF01000009">
    <property type="protein sequence ID" value="ORZ23757.1"/>
    <property type="molecule type" value="Genomic_DNA"/>
</dbReference>
<dbReference type="GeneID" id="33571725"/>
<evidence type="ECO:0000256" key="6">
    <source>
        <dbReference type="ARBA" id="ARBA00052706"/>
    </source>
</evidence>
<sequence>MKSALKWEVLAKCSTTKARAAVLTLPHGPVNAPVFMPVGTQGTLKGLTPDQIKDLGCQIMLNNTYHLGLRPGQELLDKCGGAHLFQGWNRNLLTDSGGFQMVSLLKLAEITEDGVQFESPHDGSLMLLTPEHSMSLQNSIGADIMMQLDDVVSSLTTGPRVEEAMWRSIRWLDRCIKAHKKPETQNLFAIIQGGLDPELRKKCIEEMLKRDTPGYAIGGLSGGEEKDKFWRVVTLCTDLMPREKPIYCMGVGYAEDLVVCVALGVDMFDCVFPTRTARFGNALTATGTLSLRQAKFRDDFRPIEEDCDCVTCKSYTRAYLYTLVTKETVGCHLVSIHNTAYQLRLMRQVRQSVIEDRFPQFIHKFFKDLFKEKDAYPKWAVNALKSVNVDLLAGEES</sequence>
<dbReference type="Pfam" id="PF01702">
    <property type="entry name" value="TGT"/>
    <property type="match status" value="1"/>
</dbReference>
<keyword evidence="8" id="KW-0963">Cytoplasm</keyword>
<dbReference type="EC" id="2.4.2.64" evidence="8"/>
<dbReference type="InParanoid" id="A0A1Y2GU23"/>
<keyword evidence="2 8" id="KW-0808">Transferase</keyword>
<evidence type="ECO:0000259" key="9">
    <source>
        <dbReference type="Pfam" id="PF01702"/>
    </source>
</evidence>
<evidence type="ECO:0000313" key="11">
    <source>
        <dbReference type="Proteomes" id="UP000193648"/>
    </source>
</evidence>
<keyword evidence="1 8" id="KW-0328">Glycosyltransferase</keyword>
<organism evidence="10 11">
    <name type="scientific">Lobosporangium transversale</name>
    <dbReference type="NCBI Taxonomy" id="64571"/>
    <lineage>
        <taxon>Eukaryota</taxon>
        <taxon>Fungi</taxon>
        <taxon>Fungi incertae sedis</taxon>
        <taxon>Mucoromycota</taxon>
        <taxon>Mortierellomycotina</taxon>
        <taxon>Mortierellomycetes</taxon>
        <taxon>Mortierellales</taxon>
        <taxon>Mortierellaceae</taxon>
        <taxon>Lobosporangium</taxon>
    </lineage>
</organism>